<dbReference type="Pfam" id="PF02413">
    <property type="entry name" value="Caudo_TAP"/>
    <property type="match status" value="1"/>
</dbReference>
<gene>
    <name evidence="1" type="ORF">ODI_01778</name>
    <name evidence="2" type="ORF">ODI_R3033</name>
</gene>
<sequence>MVADADRQALLADAALRIAPLQDAVDLGTATEEETAKLLAWKRYRVELNRIEQQDGYPRTIGWPTPPA</sequence>
<reference evidence="1 3" key="1">
    <citation type="submission" date="2016-06" db="EMBL/GenBank/DDBJ databases">
        <authorList>
            <person name="Kjaerup R.B."/>
            <person name="Dalgaard T.S."/>
            <person name="Juul-Madsen H.R."/>
        </authorList>
    </citation>
    <scope>NUCLEOTIDE SEQUENCE [LARGE SCALE GENOMIC DNA]</scope>
    <source>
        <strain evidence="1">Orrdi1</strain>
    </source>
</reference>
<evidence type="ECO:0000313" key="2">
    <source>
        <dbReference type="EMBL" id="SOE50872.1"/>
    </source>
</evidence>
<dbReference type="Proteomes" id="UP000078558">
    <property type="component" value="Chromosome I"/>
</dbReference>
<dbReference type="STRING" id="1851544.ODI_01778"/>
<dbReference type="EMBL" id="LT907988">
    <property type="protein sequence ID" value="SOE50872.1"/>
    <property type="molecule type" value="Genomic_DNA"/>
</dbReference>
<name>A0A1C3K3A6_9BURK</name>
<dbReference type="AlphaFoldDB" id="A0A1C3K3A6"/>
<reference evidence="2 3" key="2">
    <citation type="submission" date="2017-08" db="EMBL/GenBank/DDBJ databases">
        <authorList>
            <person name="de Groot N.N."/>
        </authorList>
    </citation>
    <scope>NUCLEOTIDE SEQUENCE [LARGE SCALE GENOMIC DNA]</scope>
    <source>
        <strain evidence="2">Orrdi1</strain>
    </source>
</reference>
<organism evidence="1 3">
    <name type="scientific">Orrella dioscoreae</name>
    <dbReference type="NCBI Taxonomy" id="1851544"/>
    <lineage>
        <taxon>Bacteria</taxon>
        <taxon>Pseudomonadati</taxon>
        <taxon>Pseudomonadota</taxon>
        <taxon>Betaproteobacteria</taxon>
        <taxon>Burkholderiales</taxon>
        <taxon>Alcaligenaceae</taxon>
        <taxon>Orrella</taxon>
    </lineage>
</organism>
<protein>
    <submittedName>
        <fullName evidence="1">Tail fiber assembly protein</fullName>
    </submittedName>
</protein>
<evidence type="ECO:0000313" key="3">
    <source>
        <dbReference type="Proteomes" id="UP000078558"/>
    </source>
</evidence>
<dbReference type="KEGG" id="odi:ODI_R3033"/>
<accession>A0A1C3K3A6</accession>
<dbReference type="InterPro" id="IPR003458">
    <property type="entry name" value="Phage_T4_Gp38_tail_assem"/>
</dbReference>
<evidence type="ECO:0000313" key="1">
    <source>
        <dbReference type="EMBL" id="SBT25970.1"/>
    </source>
</evidence>
<dbReference type="EMBL" id="FLRC01000023">
    <property type="protein sequence ID" value="SBT25970.1"/>
    <property type="molecule type" value="Genomic_DNA"/>
</dbReference>
<keyword evidence="3" id="KW-1185">Reference proteome</keyword>
<proteinExistence type="predicted"/>